<keyword evidence="4" id="KW-0808">Transferase</keyword>
<sequence length="486" mass="54054">MAFSRRIIHTLGKSCPNSPSKKLRPRTISSSTPPARSTANALAEDLQQEFAEFCFPNSPQKERNMATATQYDLDVFHRFESQVNSYGRSFPVSFEKAEDCFMYSTNGKRYIDFLMGAGSLNYGHNNRFLTKVMKDYIDEKGVLQGLDMYTPAKEEFLKTLNEVILEPRKLDYKTQFTGPTGTNAVEAALKLARKATGRHNIVAFTNGYHGMSQGSLACTGNAKSRKGAGMPLSGVDRIPFCNYLSDVDSLNYFEKFLGDPSSGYDIPAAVLLETVQGEGGLNVASNSWLRRVESICRKHEILLIVDDIQAGIGRTGTFFSFEPSDIKPNIVTLSKSLSASGLPMSVVLFDRDLDRFWSPGEHNGTFRGNNLAFSTATEALKRYWSTPDFQDQVVRKAKYLKNQLESIAAEYGDLFTLKGRGLMVGLSCKKPEVAALIKDQCFHNQLMVETCGPRDEVVKFFPALNAPEKVIGDAMEILRKSIEESL</sequence>
<dbReference type="InterPro" id="IPR004637">
    <property type="entry name" value="Dat"/>
</dbReference>
<feature type="region of interest" description="Disordered" evidence="7">
    <location>
        <begin position="14"/>
        <end position="38"/>
    </location>
</feature>
<name>A0A7S3PM88_9STRA</name>
<dbReference type="InterPro" id="IPR015424">
    <property type="entry name" value="PyrdxlP-dep_Trfase"/>
</dbReference>
<dbReference type="CDD" id="cd00610">
    <property type="entry name" value="OAT_like"/>
    <property type="match status" value="1"/>
</dbReference>
<dbReference type="Pfam" id="PF00202">
    <property type="entry name" value="Aminotran_3"/>
    <property type="match status" value="1"/>
</dbReference>
<dbReference type="AlphaFoldDB" id="A0A7S3PM88"/>
<dbReference type="InterPro" id="IPR015421">
    <property type="entry name" value="PyrdxlP-dep_Trfase_major"/>
</dbReference>
<evidence type="ECO:0000256" key="3">
    <source>
        <dbReference type="ARBA" id="ARBA00022576"/>
    </source>
</evidence>
<keyword evidence="5 6" id="KW-0663">Pyridoxal phosphate</keyword>
<dbReference type="PANTHER" id="PTHR43552">
    <property type="entry name" value="DIAMINOBUTYRATE--2-OXOGLUTARATE AMINOTRANSFERASE"/>
    <property type="match status" value="1"/>
</dbReference>
<dbReference type="GO" id="GO:0047307">
    <property type="term" value="F:diaminobutyrate-pyruvate transaminase activity"/>
    <property type="evidence" value="ECO:0007669"/>
    <property type="project" value="InterPro"/>
</dbReference>
<protein>
    <recommendedName>
        <fullName evidence="9">Diaminobutyrate--2-oxoglutarate transaminase</fullName>
    </recommendedName>
</protein>
<evidence type="ECO:0000256" key="5">
    <source>
        <dbReference type="ARBA" id="ARBA00022898"/>
    </source>
</evidence>
<comment type="cofactor">
    <cofactor evidence="1">
        <name>pyridoxal 5'-phosphate</name>
        <dbReference type="ChEBI" id="CHEBI:597326"/>
    </cofactor>
</comment>
<dbReference type="EMBL" id="HBIN01018311">
    <property type="protein sequence ID" value="CAE0443913.1"/>
    <property type="molecule type" value="Transcribed_RNA"/>
</dbReference>
<dbReference type="InterPro" id="IPR015422">
    <property type="entry name" value="PyrdxlP-dep_Trfase_small"/>
</dbReference>
<organism evidence="8">
    <name type="scientific">Aplanochytrium stocchinoi</name>
    <dbReference type="NCBI Taxonomy" id="215587"/>
    <lineage>
        <taxon>Eukaryota</taxon>
        <taxon>Sar</taxon>
        <taxon>Stramenopiles</taxon>
        <taxon>Bigyra</taxon>
        <taxon>Labyrinthulomycetes</taxon>
        <taxon>Thraustochytrida</taxon>
        <taxon>Thraustochytriidae</taxon>
        <taxon>Aplanochytrium</taxon>
    </lineage>
</organism>
<accession>A0A7S3PM88</accession>
<gene>
    <name evidence="8" type="ORF">ASTO00021_LOCUS13969</name>
</gene>
<evidence type="ECO:0000256" key="1">
    <source>
        <dbReference type="ARBA" id="ARBA00001933"/>
    </source>
</evidence>
<dbReference type="GO" id="GO:0019491">
    <property type="term" value="P:ectoine biosynthetic process"/>
    <property type="evidence" value="ECO:0007669"/>
    <property type="project" value="InterPro"/>
</dbReference>
<dbReference type="Gene3D" id="3.40.640.10">
    <property type="entry name" value="Type I PLP-dependent aspartate aminotransferase-like (Major domain)"/>
    <property type="match status" value="1"/>
</dbReference>
<dbReference type="NCBIfam" id="TIGR02407">
    <property type="entry name" value="ectoine_ectB"/>
    <property type="match status" value="1"/>
</dbReference>
<dbReference type="Gene3D" id="3.90.1150.10">
    <property type="entry name" value="Aspartate Aminotransferase, domain 1"/>
    <property type="match status" value="1"/>
</dbReference>
<evidence type="ECO:0000256" key="4">
    <source>
        <dbReference type="ARBA" id="ARBA00022679"/>
    </source>
</evidence>
<evidence type="ECO:0000256" key="7">
    <source>
        <dbReference type="SAM" id="MobiDB-lite"/>
    </source>
</evidence>
<dbReference type="InterPro" id="IPR012773">
    <property type="entry name" value="Ectoine_EctB"/>
</dbReference>
<dbReference type="NCBIfam" id="TIGR00709">
    <property type="entry name" value="dat"/>
    <property type="match status" value="1"/>
</dbReference>
<evidence type="ECO:0000256" key="2">
    <source>
        <dbReference type="ARBA" id="ARBA00008954"/>
    </source>
</evidence>
<comment type="similarity">
    <text evidence="2 6">Belongs to the class-III pyridoxal-phosphate-dependent aminotransferase family.</text>
</comment>
<keyword evidence="3" id="KW-0032">Aminotransferase</keyword>
<dbReference type="PANTHER" id="PTHR43552:SF2">
    <property type="entry name" value="DIAMINOBUTYRATE--2-OXOGLUTARATE TRANSAMINASE"/>
    <property type="match status" value="1"/>
</dbReference>
<evidence type="ECO:0000256" key="6">
    <source>
        <dbReference type="RuleBase" id="RU003560"/>
    </source>
</evidence>
<dbReference type="SUPFAM" id="SSF53383">
    <property type="entry name" value="PLP-dependent transferases"/>
    <property type="match status" value="1"/>
</dbReference>
<proteinExistence type="inferred from homology"/>
<dbReference type="NCBIfam" id="NF006733">
    <property type="entry name" value="PRK09264.1"/>
    <property type="match status" value="1"/>
</dbReference>
<feature type="compositionally biased region" description="Polar residues" evidence="7">
    <location>
        <begin position="27"/>
        <end position="38"/>
    </location>
</feature>
<dbReference type="GO" id="GO:0030170">
    <property type="term" value="F:pyridoxal phosphate binding"/>
    <property type="evidence" value="ECO:0007669"/>
    <property type="project" value="InterPro"/>
</dbReference>
<dbReference type="PIRSF" id="PIRSF000521">
    <property type="entry name" value="Transaminase_4ab_Lys_Orn"/>
    <property type="match status" value="1"/>
</dbReference>
<dbReference type="InterPro" id="IPR005814">
    <property type="entry name" value="Aminotrans_3"/>
</dbReference>
<evidence type="ECO:0008006" key="9">
    <source>
        <dbReference type="Google" id="ProtNLM"/>
    </source>
</evidence>
<evidence type="ECO:0000313" key="8">
    <source>
        <dbReference type="EMBL" id="CAE0443913.1"/>
    </source>
</evidence>
<reference evidence="8" key="1">
    <citation type="submission" date="2021-01" db="EMBL/GenBank/DDBJ databases">
        <authorList>
            <person name="Corre E."/>
            <person name="Pelletier E."/>
            <person name="Niang G."/>
            <person name="Scheremetjew M."/>
            <person name="Finn R."/>
            <person name="Kale V."/>
            <person name="Holt S."/>
            <person name="Cochrane G."/>
            <person name="Meng A."/>
            <person name="Brown T."/>
            <person name="Cohen L."/>
        </authorList>
    </citation>
    <scope>NUCLEOTIDE SEQUENCE</scope>
    <source>
        <strain evidence="8">GSBS06</strain>
    </source>
</reference>